<feature type="transmembrane region" description="Helical" evidence="1">
    <location>
        <begin position="20"/>
        <end position="46"/>
    </location>
</feature>
<dbReference type="Proteomes" id="UP000228711">
    <property type="component" value="Unassembled WGS sequence"/>
</dbReference>
<evidence type="ECO:0008006" key="4">
    <source>
        <dbReference type="Google" id="ProtNLM"/>
    </source>
</evidence>
<accession>A0A2H0YT08</accession>
<gene>
    <name evidence="2" type="ORF">COT25_02350</name>
</gene>
<reference evidence="3" key="1">
    <citation type="submission" date="2017-09" db="EMBL/GenBank/DDBJ databases">
        <title>Depth-based differentiation of microbial function through sediment-hosted aquifers and enrichment of novel symbionts in the deep terrestrial subsurface.</title>
        <authorList>
            <person name="Probst A.J."/>
            <person name="Ladd B."/>
            <person name="Jarett J.K."/>
            <person name="Geller-Mcgrath D.E."/>
            <person name="Sieber C.M.K."/>
            <person name="Emerson J.B."/>
            <person name="Anantharaman K."/>
            <person name="Thomas B.C."/>
            <person name="Malmstrom R."/>
            <person name="Stieglmeier M."/>
            <person name="Klingl A."/>
            <person name="Woyke T."/>
            <person name="Ryan C.M."/>
            <person name="Banfield J.F."/>
        </authorList>
    </citation>
    <scope>NUCLEOTIDE SEQUENCE [LARGE SCALE GENOMIC DNA]</scope>
</reference>
<evidence type="ECO:0000313" key="3">
    <source>
        <dbReference type="Proteomes" id="UP000228711"/>
    </source>
</evidence>
<evidence type="ECO:0000313" key="2">
    <source>
        <dbReference type="EMBL" id="PIS41566.1"/>
    </source>
</evidence>
<name>A0A2H0YT08_9BACT</name>
<keyword evidence="1" id="KW-0472">Membrane</keyword>
<organism evidence="2 3">
    <name type="scientific">Candidatus Kerfeldbacteria bacterium CG08_land_8_20_14_0_20_42_7</name>
    <dbReference type="NCBI Taxonomy" id="2014245"/>
    <lineage>
        <taxon>Bacteria</taxon>
        <taxon>Candidatus Kerfeldiibacteriota</taxon>
    </lineage>
</organism>
<dbReference type="AlphaFoldDB" id="A0A2H0YT08"/>
<dbReference type="InterPro" id="IPR007813">
    <property type="entry name" value="PilN"/>
</dbReference>
<keyword evidence="1" id="KW-0812">Transmembrane</keyword>
<comment type="caution">
    <text evidence="2">The sequence shown here is derived from an EMBL/GenBank/DDBJ whole genome shotgun (WGS) entry which is preliminary data.</text>
</comment>
<evidence type="ECO:0000256" key="1">
    <source>
        <dbReference type="SAM" id="Phobius"/>
    </source>
</evidence>
<dbReference type="Pfam" id="PF05137">
    <property type="entry name" value="PilN"/>
    <property type="match status" value="1"/>
</dbReference>
<protein>
    <recommendedName>
        <fullName evidence="4">PilN domain-containing protein</fullName>
    </recommendedName>
</protein>
<keyword evidence="1" id="KW-1133">Transmembrane helix</keyword>
<proteinExistence type="predicted"/>
<dbReference type="EMBL" id="PEXV01000082">
    <property type="protein sequence ID" value="PIS41566.1"/>
    <property type="molecule type" value="Genomic_DNA"/>
</dbReference>
<sequence length="185" mass="20859">MNALLNFLPNENRTEVQKMLIGVVVSKSFTFFAVLLAIISVSLYGIQFLFNQEIDRITTEQNTVQAQFEGSKQIDVESAIKSLNEQTKRLTVIQNSYVYWSVSLERLETVIPEGILISGFSIDSETRLVTLTGEAQTRESYYEFGKALQASPFIEMAGLPISLLKSDIKFSISITLTPEFFSYET</sequence>